<organism evidence="2 3">
    <name type="scientific">Aphanomyces stellatus</name>
    <dbReference type="NCBI Taxonomy" id="120398"/>
    <lineage>
        <taxon>Eukaryota</taxon>
        <taxon>Sar</taxon>
        <taxon>Stramenopiles</taxon>
        <taxon>Oomycota</taxon>
        <taxon>Saprolegniomycetes</taxon>
        <taxon>Saprolegniales</taxon>
        <taxon>Verrucalvaceae</taxon>
        <taxon>Aphanomyces</taxon>
    </lineage>
</organism>
<name>A0A485KUM9_9STRA</name>
<dbReference type="Proteomes" id="UP000332933">
    <property type="component" value="Unassembled WGS sequence"/>
</dbReference>
<proteinExistence type="predicted"/>
<keyword evidence="3" id="KW-1185">Reference proteome</keyword>
<reference evidence="1" key="2">
    <citation type="submission" date="2019-06" db="EMBL/GenBank/DDBJ databases">
        <title>Genomics analysis of Aphanomyces spp. identifies a new class of oomycete effector associated with host adaptation.</title>
        <authorList>
            <person name="Gaulin E."/>
        </authorList>
    </citation>
    <scope>NUCLEOTIDE SEQUENCE</scope>
    <source>
        <strain evidence="1">CBS 578.67</strain>
    </source>
</reference>
<reference evidence="2 3" key="1">
    <citation type="submission" date="2019-03" db="EMBL/GenBank/DDBJ databases">
        <authorList>
            <person name="Gaulin E."/>
            <person name="Dumas B."/>
        </authorList>
    </citation>
    <scope>NUCLEOTIDE SEQUENCE [LARGE SCALE GENOMIC DNA]</scope>
    <source>
        <strain evidence="2">CBS 568.67</strain>
    </source>
</reference>
<gene>
    <name evidence="2" type="primary">Aste57867_12100</name>
    <name evidence="1" type="ORF">As57867_012055</name>
    <name evidence="2" type="ORF">ASTE57867_12100</name>
</gene>
<dbReference type="EMBL" id="CAADRA010005360">
    <property type="protein sequence ID" value="VFT88955.1"/>
    <property type="molecule type" value="Genomic_DNA"/>
</dbReference>
<dbReference type="AlphaFoldDB" id="A0A485KUM9"/>
<protein>
    <submittedName>
        <fullName evidence="2">Aste57867_12100 protein</fullName>
    </submittedName>
</protein>
<dbReference type="EMBL" id="VJMH01005339">
    <property type="protein sequence ID" value="KAF0697213.1"/>
    <property type="molecule type" value="Genomic_DNA"/>
</dbReference>
<sequence length="92" mass="10845">MVYAPKYKVRLFTPPFWIFPKSKNEMLHLEAHKSALKATNDTQAQLPNIPDIDTMRTNAEDLKVIIHRLAQWLHTMRTKYHTPQNNSTKCLR</sequence>
<evidence type="ECO:0000313" key="3">
    <source>
        <dbReference type="Proteomes" id="UP000332933"/>
    </source>
</evidence>
<evidence type="ECO:0000313" key="2">
    <source>
        <dbReference type="EMBL" id="VFT88955.1"/>
    </source>
</evidence>
<accession>A0A485KUM9</accession>
<evidence type="ECO:0000313" key="1">
    <source>
        <dbReference type="EMBL" id="KAF0697213.1"/>
    </source>
</evidence>